<dbReference type="PANTHER" id="PTHR44154">
    <property type="entry name" value="QUINONE OXIDOREDUCTASE"/>
    <property type="match status" value="1"/>
</dbReference>
<dbReference type="GO" id="GO:0016491">
    <property type="term" value="F:oxidoreductase activity"/>
    <property type="evidence" value="ECO:0007669"/>
    <property type="project" value="InterPro"/>
</dbReference>
<gene>
    <name evidence="3" type="ORF">MuYL_2080</name>
</gene>
<dbReference type="PANTHER" id="PTHR44154:SF1">
    <property type="entry name" value="QUINONE OXIDOREDUCTASE"/>
    <property type="match status" value="1"/>
</dbReference>
<protein>
    <submittedName>
        <fullName evidence="3">NADPH quinone reductase</fullName>
    </submittedName>
</protein>
<evidence type="ECO:0000256" key="1">
    <source>
        <dbReference type="ARBA" id="ARBA00022857"/>
    </source>
</evidence>
<keyword evidence="1" id="KW-0521">NADP</keyword>
<dbReference type="InterPro" id="IPR013154">
    <property type="entry name" value="ADH-like_N"/>
</dbReference>
<dbReference type="InterPro" id="IPR011032">
    <property type="entry name" value="GroES-like_sf"/>
</dbReference>
<accession>A0A223NVS5</accession>
<dbReference type="InterPro" id="IPR020843">
    <property type="entry name" value="ER"/>
</dbReference>
<evidence type="ECO:0000313" key="3">
    <source>
        <dbReference type="EMBL" id="ASU33972.1"/>
    </source>
</evidence>
<dbReference type="Pfam" id="PF08240">
    <property type="entry name" value="ADH_N"/>
    <property type="match status" value="1"/>
</dbReference>
<dbReference type="SMART" id="SM00829">
    <property type="entry name" value="PKS_ER"/>
    <property type="match status" value="1"/>
</dbReference>
<feature type="domain" description="Enoyl reductase (ER)" evidence="2">
    <location>
        <begin position="10"/>
        <end position="303"/>
    </location>
</feature>
<dbReference type="SUPFAM" id="SSF51735">
    <property type="entry name" value="NAD(P)-binding Rossmann-fold domains"/>
    <property type="match status" value="1"/>
</dbReference>
<evidence type="ECO:0000313" key="4">
    <source>
        <dbReference type="Proteomes" id="UP000215002"/>
    </source>
</evidence>
<dbReference type="InterPro" id="IPR036291">
    <property type="entry name" value="NAD(P)-bd_dom_sf"/>
</dbReference>
<dbReference type="Gene3D" id="3.40.50.720">
    <property type="entry name" value="NAD(P)-binding Rossmann-like Domain"/>
    <property type="match status" value="1"/>
</dbReference>
<proteinExistence type="predicted"/>
<organism evidence="3 4">
    <name type="scientific">Mucilaginibacter xinganensis</name>
    <dbReference type="NCBI Taxonomy" id="1234841"/>
    <lineage>
        <taxon>Bacteria</taxon>
        <taxon>Pseudomonadati</taxon>
        <taxon>Bacteroidota</taxon>
        <taxon>Sphingobacteriia</taxon>
        <taxon>Sphingobacteriales</taxon>
        <taxon>Sphingobacteriaceae</taxon>
        <taxon>Mucilaginibacter</taxon>
    </lineage>
</organism>
<dbReference type="Pfam" id="PF13602">
    <property type="entry name" value="ADH_zinc_N_2"/>
    <property type="match status" value="1"/>
</dbReference>
<evidence type="ECO:0000259" key="2">
    <source>
        <dbReference type="SMART" id="SM00829"/>
    </source>
</evidence>
<keyword evidence="4" id="KW-1185">Reference proteome</keyword>
<dbReference type="KEGG" id="muc:MuYL_2080"/>
<reference evidence="3 4" key="1">
    <citation type="submission" date="2017-08" db="EMBL/GenBank/DDBJ databases">
        <title>Complete genome sequence of Mucilaginibacter sp. strain BJC16-A31.</title>
        <authorList>
            <consortium name="Henan University of Science and Technology"/>
            <person name="You X."/>
        </authorList>
    </citation>
    <scope>NUCLEOTIDE SEQUENCE [LARGE SCALE GENOMIC DNA]</scope>
    <source>
        <strain evidence="3 4">BJC16-A31</strain>
    </source>
</reference>
<dbReference type="Proteomes" id="UP000215002">
    <property type="component" value="Chromosome"/>
</dbReference>
<sequence>MKAIQFETYGDSGVLQLKEVNKPQPGENEILIKVAATTVNPFDMKIRSGSMQKMIPLNLPWIPGSDAAGTIEAAGSGVSRLKVGDQVFASTFGGTYAEYVVVKEEQAAPIPNNVSLSEAAALAIPLVTSYSFLVQGGEVKAGQKVLIHAAAGAVGGVMVQMAKALGAYVIGTASGKGIELAKSFGADEVIDYKNQDFTQLVKEADLVIDLVGGETLTKSFGVVKKGGRLLSAVMPPSQELAQQYGISAEFISSEASYKKLVFGTKLVEEGKIKNQIAKILKLEDAAEAQDLVSAGGLNGKVVLTVSA</sequence>
<dbReference type="SUPFAM" id="SSF50129">
    <property type="entry name" value="GroES-like"/>
    <property type="match status" value="1"/>
</dbReference>
<dbReference type="EMBL" id="CP022743">
    <property type="protein sequence ID" value="ASU33972.1"/>
    <property type="molecule type" value="Genomic_DNA"/>
</dbReference>
<name>A0A223NVS5_9SPHI</name>
<dbReference type="OrthoDB" id="9787435at2"/>
<dbReference type="RefSeq" id="WP_094570377.1">
    <property type="nucleotide sequence ID" value="NZ_CP022743.1"/>
</dbReference>
<dbReference type="CDD" id="cd05289">
    <property type="entry name" value="MDR_like_2"/>
    <property type="match status" value="1"/>
</dbReference>
<dbReference type="AlphaFoldDB" id="A0A223NVS5"/>
<dbReference type="InterPro" id="IPR051603">
    <property type="entry name" value="Zinc-ADH_QOR/CCCR"/>
</dbReference>
<dbReference type="Gene3D" id="3.90.180.10">
    <property type="entry name" value="Medium-chain alcohol dehydrogenases, catalytic domain"/>
    <property type="match status" value="1"/>
</dbReference>